<dbReference type="AlphaFoldDB" id="A0A401U5J8"/>
<comment type="caution">
    <text evidence="2">The sequence shown here is derived from an EMBL/GenBank/DDBJ whole genome shotgun (WGS) entry which is preliminary data.</text>
</comment>
<reference evidence="2 3" key="1">
    <citation type="submission" date="2018-11" db="EMBL/GenBank/DDBJ databases">
        <title>Chryseotalea sanarue gen. nov., sp., nov., a member of the family Cytophagaceae, isolated from a brackish lake in Hamamatsu Japan.</title>
        <authorList>
            <person name="Maejima Y."/>
            <person name="Iino T."/>
            <person name="Muraguchi Y."/>
            <person name="Fukuda K."/>
            <person name="Ohkuma M."/>
            <person name="Moriuchi R."/>
            <person name="Dohra H."/>
            <person name="Kimbara K."/>
            <person name="Shintani M."/>
        </authorList>
    </citation>
    <scope>NUCLEOTIDE SEQUENCE [LARGE SCALE GENOMIC DNA]</scope>
    <source>
        <strain evidence="2 3">Ys</strain>
    </source>
</reference>
<evidence type="ECO:0000313" key="2">
    <source>
        <dbReference type="EMBL" id="GCC50110.1"/>
    </source>
</evidence>
<evidence type="ECO:0000313" key="3">
    <source>
        <dbReference type="Proteomes" id="UP000288227"/>
    </source>
</evidence>
<organism evidence="2 3">
    <name type="scientific">Chryseotalea sanaruensis</name>
    <dbReference type="NCBI Taxonomy" id="2482724"/>
    <lineage>
        <taxon>Bacteria</taxon>
        <taxon>Pseudomonadati</taxon>
        <taxon>Bacteroidota</taxon>
        <taxon>Cytophagia</taxon>
        <taxon>Cytophagales</taxon>
        <taxon>Chryseotaleaceae</taxon>
        <taxon>Chryseotalea</taxon>
    </lineage>
</organism>
<gene>
    <name evidence="2" type="ORF">SanaruYs_03250</name>
</gene>
<proteinExistence type="predicted"/>
<protein>
    <recommendedName>
        <fullName evidence="4">DUF4236 domain-containing protein</fullName>
    </recommendedName>
</protein>
<evidence type="ECO:0008006" key="4">
    <source>
        <dbReference type="Google" id="ProtNLM"/>
    </source>
</evidence>
<sequence>MDFSAKSLSLRYQKRVNLGKGLGLNVSPSGLTPSYRTKHGSISTKGFSIRTGISGLSFRSSWARSKEGLVLMLLFGIILIGGLVIYNLIHFVLYLFKRLYHFIQDKRQQRELKRMS</sequence>
<name>A0A401U5J8_9BACT</name>
<dbReference type="EMBL" id="BHXQ01000001">
    <property type="protein sequence ID" value="GCC50110.1"/>
    <property type="molecule type" value="Genomic_DNA"/>
</dbReference>
<accession>A0A401U5J8</accession>
<keyword evidence="3" id="KW-1185">Reference proteome</keyword>
<dbReference type="Proteomes" id="UP000288227">
    <property type="component" value="Unassembled WGS sequence"/>
</dbReference>
<keyword evidence="1" id="KW-1133">Transmembrane helix</keyword>
<keyword evidence="1" id="KW-0472">Membrane</keyword>
<feature type="transmembrane region" description="Helical" evidence="1">
    <location>
        <begin position="69"/>
        <end position="96"/>
    </location>
</feature>
<keyword evidence="1" id="KW-0812">Transmembrane</keyword>
<evidence type="ECO:0000256" key="1">
    <source>
        <dbReference type="SAM" id="Phobius"/>
    </source>
</evidence>